<evidence type="ECO:0000259" key="1">
    <source>
        <dbReference type="Pfam" id="PF00535"/>
    </source>
</evidence>
<dbReference type="InterPro" id="IPR001173">
    <property type="entry name" value="Glyco_trans_2-like"/>
</dbReference>
<gene>
    <name evidence="2" type="ORF">HDF10_000453</name>
</gene>
<proteinExistence type="predicted"/>
<name>A0A7W8J4J7_9BACT</name>
<protein>
    <submittedName>
        <fullName evidence="2">Glycosyltransferase involved in cell wall biosynthesis</fullName>
    </submittedName>
</protein>
<evidence type="ECO:0000313" key="3">
    <source>
        <dbReference type="Proteomes" id="UP000569092"/>
    </source>
</evidence>
<dbReference type="PANTHER" id="PTHR22916">
    <property type="entry name" value="GLYCOSYLTRANSFERASE"/>
    <property type="match status" value="1"/>
</dbReference>
<accession>A0A7W8J4J7</accession>
<evidence type="ECO:0000313" key="2">
    <source>
        <dbReference type="EMBL" id="MBB5342503.1"/>
    </source>
</evidence>
<dbReference type="SUPFAM" id="SSF53448">
    <property type="entry name" value="Nucleotide-diphospho-sugar transferases"/>
    <property type="match status" value="1"/>
</dbReference>
<dbReference type="InterPro" id="IPR029044">
    <property type="entry name" value="Nucleotide-diphossugar_trans"/>
</dbReference>
<feature type="domain" description="Glycosyltransferase 2-like" evidence="1">
    <location>
        <begin position="37"/>
        <end position="185"/>
    </location>
</feature>
<comment type="caution">
    <text evidence="2">The sequence shown here is derived from an EMBL/GenBank/DDBJ whole genome shotgun (WGS) entry which is preliminary data.</text>
</comment>
<dbReference type="EMBL" id="JACHDZ010000001">
    <property type="protein sequence ID" value="MBB5342503.1"/>
    <property type="molecule type" value="Genomic_DNA"/>
</dbReference>
<dbReference type="Gene3D" id="3.90.550.10">
    <property type="entry name" value="Spore Coat Polysaccharide Biosynthesis Protein SpsA, Chain A"/>
    <property type="match status" value="1"/>
</dbReference>
<dbReference type="AlphaFoldDB" id="A0A7W8J4J7"/>
<organism evidence="2 3">
    <name type="scientific">Tunturiibacter lichenicola</name>
    <dbReference type="NCBI Taxonomy" id="2051959"/>
    <lineage>
        <taxon>Bacteria</taxon>
        <taxon>Pseudomonadati</taxon>
        <taxon>Acidobacteriota</taxon>
        <taxon>Terriglobia</taxon>
        <taxon>Terriglobales</taxon>
        <taxon>Acidobacteriaceae</taxon>
        <taxon>Tunturiibacter</taxon>
    </lineage>
</organism>
<reference evidence="2 3" key="1">
    <citation type="submission" date="2020-08" db="EMBL/GenBank/DDBJ databases">
        <title>Genomic Encyclopedia of Type Strains, Phase IV (KMG-V): Genome sequencing to study the core and pangenomes of soil and plant-associated prokaryotes.</title>
        <authorList>
            <person name="Whitman W."/>
        </authorList>
    </citation>
    <scope>NUCLEOTIDE SEQUENCE [LARGE SCALE GENOMIC DNA]</scope>
    <source>
        <strain evidence="2 3">M8US30</strain>
    </source>
</reference>
<dbReference type="PANTHER" id="PTHR22916:SF3">
    <property type="entry name" value="UDP-GLCNAC:BETAGAL BETA-1,3-N-ACETYLGLUCOSAMINYLTRANSFERASE-LIKE PROTEIN 1"/>
    <property type="match status" value="1"/>
</dbReference>
<sequence length="354" mass="40986">MIDAMRLSHSRSGPFTDISKIMTPVMGASFTKMTKITVAIPAYNAEPYLQEAIDSVLAQTCKPHEIIVVNDGSHDRTEEIALSYGSSIRYIKQENQGLSGARNTAIREASGDWIAFFDSDDVMLPEKLERQVKAIEDNPNLVLVYSAFTYLYENGSTYEMAAFPARQLWPALRYRTPILPSTSVIRRSALLDVGCFNAVPAEDWDLWLRLVRRYSSQVFQEVPESLILYRQVENSLSKRILNIASGSMEMLDETLVRDLSGIRKIVWKRRIEAKILFNVSVAMRENQNERYWAYAVESLLQWPFFGVIVPFDRYVIIANMVYKKLTSRRWDLGYWWPIRRCREELQEARRNARK</sequence>
<dbReference type="Pfam" id="PF00535">
    <property type="entry name" value="Glycos_transf_2"/>
    <property type="match status" value="1"/>
</dbReference>
<dbReference type="Proteomes" id="UP000569092">
    <property type="component" value="Unassembled WGS sequence"/>
</dbReference>
<dbReference type="CDD" id="cd00761">
    <property type="entry name" value="Glyco_tranf_GTA_type"/>
    <property type="match status" value="1"/>
</dbReference>
<dbReference type="GO" id="GO:0016758">
    <property type="term" value="F:hexosyltransferase activity"/>
    <property type="evidence" value="ECO:0007669"/>
    <property type="project" value="UniProtKB-ARBA"/>
</dbReference>